<dbReference type="AlphaFoldDB" id="A0A7V5CSN2"/>
<dbReference type="Pfam" id="PF17876">
    <property type="entry name" value="CSD2"/>
    <property type="match status" value="1"/>
</dbReference>
<dbReference type="InterPro" id="IPR004476">
    <property type="entry name" value="RNase_II/RNase_R"/>
</dbReference>
<dbReference type="InterPro" id="IPR022966">
    <property type="entry name" value="RNase_II/R_CS"/>
</dbReference>
<comment type="subcellular location">
    <subcellularLocation>
        <location evidence="2 8">Cytoplasm</location>
    </subcellularLocation>
</comment>
<dbReference type="InterPro" id="IPR013223">
    <property type="entry name" value="RNase_B_OB_dom"/>
</dbReference>
<keyword evidence="7 8" id="KW-0694">RNA-binding</keyword>
<evidence type="ECO:0000256" key="1">
    <source>
        <dbReference type="ARBA" id="ARBA00001849"/>
    </source>
</evidence>
<dbReference type="Pfam" id="PF00575">
    <property type="entry name" value="S1"/>
    <property type="match status" value="1"/>
</dbReference>
<comment type="caution">
    <text evidence="12">The sequence shown here is derived from an EMBL/GenBank/DDBJ whole genome shotgun (WGS) entry which is preliminary data.</text>
</comment>
<evidence type="ECO:0000256" key="4">
    <source>
        <dbReference type="ARBA" id="ARBA00022722"/>
    </source>
</evidence>
<gene>
    <name evidence="8" type="primary">rnr</name>
    <name evidence="12" type="ORF">ENW50_03160</name>
</gene>
<dbReference type="GO" id="GO:0005829">
    <property type="term" value="C:cytosol"/>
    <property type="evidence" value="ECO:0007669"/>
    <property type="project" value="TreeGrafter"/>
</dbReference>
<dbReference type="PANTHER" id="PTHR23355:SF9">
    <property type="entry name" value="DIS3-LIKE EXONUCLEASE 2"/>
    <property type="match status" value="1"/>
</dbReference>
<dbReference type="NCBIfam" id="TIGR00358">
    <property type="entry name" value="3_prime_RNase"/>
    <property type="match status" value="1"/>
</dbReference>
<evidence type="ECO:0000313" key="12">
    <source>
        <dbReference type="EMBL" id="HGY93677.1"/>
    </source>
</evidence>
<keyword evidence="3 8" id="KW-0963">Cytoplasm</keyword>
<feature type="domain" description="S1 motif" evidence="11">
    <location>
        <begin position="723"/>
        <end position="807"/>
    </location>
</feature>
<feature type="compositionally biased region" description="Basic and acidic residues" evidence="10">
    <location>
        <begin position="548"/>
        <end position="567"/>
    </location>
</feature>
<evidence type="ECO:0000256" key="3">
    <source>
        <dbReference type="ARBA" id="ARBA00022490"/>
    </source>
</evidence>
<dbReference type="InterPro" id="IPR050180">
    <property type="entry name" value="RNR_Ribonuclease"/>
</dbReference>
<proteinExistence type="inferred from homology"/>
<name>A0A7V5CSN2_9BACT</name>
<keyword evidence="4 8" id="KW-0540">Nuclease</keyword>
<dbReference type="InterPro" id="IPR003029">
    <property type="entry name" value="S1_domain"/>
</dbReference>
<dbReference type="HAMAP" id="MF_01895">
    <property type="entry name" value="RNase_R"/>
    <property type="match status" value="1"/>
</dbReference>
<dbReference type="GO" id="GO:0006402">
    <property type="term" value="P:mRNA catabolic process"/>
    <property type="evidence" value="ECO:0007669"/>
    <property type="project" value="TreeGrafter"/>
</dbReference>
<evidence type="ECO:0000256" key="9">
    <source>
        <dbReference type="SAM" id="Coils"/>
    </source>
</evidence>
<dbReference type="SUPFAM" id="SSF50249">
    <property type="entry name" value="Nucleic acid-binding proteins"/>
    <property type="match status" value="3"/>
</dbReference>
<evidence type="ECO:0000256" key="8">
    <source>
        <dbReference type="HAMAP-Rule" id="MF_01895"/>
    </source>
</evidence>
<dbReference type="PANTHER" id="PTHR23355">
    <property type="entry name" value="RIBONUCLEASE"/>
    <property type="match status" value="1"/>
</dbReference>
<comment type="similarity">
    <text evidence="8">Belongs to the RNR ribonuclease family. RNase R subfamily.</text>
</comment>
<dbReference type="InterPro" id="IPR040476">
    <property type="entry name" value="CSD2"/>
</dbReference>
<protein>
    <recommendedName>
        <fullName evidence="8">Ribonuclease R</fullName>
        <shortName evidence="8">RNase R</shortName>
        <ecNumber evidence="8">3.1.13.1</ecNumber>
    </recommendedName>
</protein>
<dbReference type="GO" id="GO:0003723">
    <property type="term" value="F:RNA binding"/>
    <property type="evidence" value="ECO:0007669"/>
    <property type="project" value="UniProtKB-UniRule"/>
</dbReference>
<dbReference type="SMART" id="SM00357">
    <property type="entry name" value="CSP"/>
    <property type="match status" value="1"/>
</dbReference>
<feature type="compositionally biased region" description="Basic residues" evidence="10">
    <location>
        <begin position="817"/>
        <end position="841"/>
    </location>
</feature>
<accession>A0A7V5CSN2</accession>
<evidence type="ECO:0000256" key="10">
    <source>
        <dbReference type="SAM" id="MobiDB-lite"/>
    </source>
</evidence>
<dbReference type="InterPro" id="IPR001900">
    <property type="entry name" value="RNase_II/R"/>
</dbReference>
<evidence type="ECO:0000256" key="6">
    <source>
        <dbReference type="ARBA" id="ARBA00022839"/>
    </source>
</evidence>
<feature type="compositionally biased region" description="Basic residues" evidence="10">
    <location>
        <begin position="887"/>
        <end position="897"/>
    </location>
</feature>
<dbReference type="EC" id="3.1.13.1" evidence="8"/>
<evidence type="ECO:0000256" key="2">
    <source>
        <dbReference type="ARBA" id="ARBA00004496"/>
    </source>
</evidence>
<comment type="function">
    <text evidence="8">3'-5' exoribonuclease that releases 5'-nucleoside monophosphates and is involved in maturation of structured RNAs.</text>
</comment>
<comment type="catalytic activity">
    <reaction evidence="1 8">
        <text>Exonucleolytic cleavage in the 3'- to 5'-direction to yield nucleoside 5'-phosphates.</text>
        <dbReference type="EC" id="3.1.13.1"/>
    </reaction>
</comment>
<dbReference type="Pfam" id="PF08206">
    <property type="entry name" value="OB_RNB"/>
    <property type="match status" value="1"/>
</dbReference>
<dbReference type="PROSITE" id="PS50126">
    <property type="entry name" value="S1"/>
    <property type="match status" value="1"/>
</dbReference>
<dbReference type="GO" id="GO:0008859">
    <property type="term" value="F:exoribonuclease II activity"/>
    <property type="evidence" value="ECO:0007669"/>
    <property type="project" value="UniProtKB-UniRule"/>
</dbReference>
<feature type="region of interest" description="Disordered" evidence="10">
    <location>
        <begin position="146"/>
        <end position="165"/>
    </location>
</feature>
<sequence>MTDRELLRHIERSPGQRAGYKHLVRLLGLGGGRERRLLLEHLSRLTAAGRLVKVDKEHWALAQAAHSRDNLVAGRLDLHRDGYGFVRPAQRDAAGDIFIPPNEIGTAMQGDQVLVEIFPKRPGEDRMAGRIVRVLTRRNPTVVGKFHYGNAGESSRGGRRGGRERGPQYLGHYVVPFDERMTQPVIIPLDEPLPEAVVASPHRVLGEEVRQQFDDLEGLVVDVEITEWPTPTRPARGRVIEVLGEEDAFGVDVEMMIRKHHLPHVFPENVLAEAREVAHLDGEVVAARRDFRDLPIVTIDGETARDFDDAVLVREHGDGTWELQVHIADVAQYVTPESALDLEARLRGTSVYFPDRAIPMLPQELSTDICSLRPGEDRLVLSCLMQMDAHGQVTGYEVTEGVIRSAQRMTYTQVQAILDGDAEMRAQFAPLVPEFERMYRLAQILNAKRERRGSIDFDLPEPVIEFDEFGAMKAVTRAERMWANRLIEEFMLSANECVASWLEHLAVPAIYRIHEKPEPRRVVEFEEIAASFGYSLGIGNLPVKRFHTRGERRDQRRDGRGGRRETRAHEVAEDIAVTPQMYQKLTAKLAGKPEERIVAYLMLRSLKQARYSEKNEGHFALAAPAYTHFTSPIRRYPDLMVHRIAKALLEAGVDGHGVVAMGDPRGHKAAPSDAGQAQEAAPFDEVELAAIAQETSDTERRAAEAERELVEWKKIKFMRDRVGEDFDALILSATKYGLFVELEDLFIEGLVPIQSLGALDGDRYSYRENTREIIGDGHGRTFRIGQRVRVLLDRVDAMEKRLQFSILLDEEEATTARKPRGKSSGKSKSAGHSKTGAKKTHAAAAAERKAERPARTANPKKSGRKKKRFSADAVPDFAKRVAQPPPRGHKKGKKRKPTASAQQITARPAKFAGKKPGKKR</sequence>
<dbReference type="PROSITE" id="PS01175">
    <property type="entry name" value="RIBONUCLEASE_II"/>
    <property type="match status" value="1"/>
</dbReference>
<reference evidence="12" key="1">
    <citation type="journal article" date="2020" name="mSystems">
        <title>Genome- and Community-Level Interaction Insights into Carbon Utilization and Element Cycling Functions of Hydrothermarchaeota in Hydrothermal Sediment.</title>
        <authorList>
            <person name="Zhou Z."/>
            <person name="Liu Y."/>
            <person name="Xu W."/>
            <person name="Pan J."/>
            <person name="Luo Z.H."/>
            <person name="Li M."/>
        </authorList>
    </citation>
    <scope>NUCLEOTIDE SEQUENCE [LARGE SCALE GENOMIC DNA]</scope>
    <source>
        <strain evidence="12">SpSt-855</strain>
    </source>
</reference>
<feature type="region of interest" description="Disordered" evidence="10">
    <location>
        <begin position="547"/>
        <end position="567"/>
    </location>
</feature>
<dbReference type="SMART" id="SM00955">
    <property type="entry name" value="RNB"/>
    <property type="match status" value="1"/>
</dbReference>
<dbReference type="InterPro" id="IPR012340">
    <property type="entry name" value="NA-bd_OB-fold"/>
</dbReference>
<dbReference type="EMBL" id="DTKL01000018">
    <property type="protein sequence ID" value="HGY93677.1"/>
    <property type="molecule type" value="Genomic_DNA"/>
</dbReference>
<evidence type="ECO:0000256" key="5">
    <source>
        <dbReference type="ARBA" id="ARBA00022801"/>
    </source>
</evidence>
<keyword evidence="6 8" id="KW-0269">Exonuclease</keyword>
<dbReference type="CDD" id="cd04471">
    <property type="entry name" value="S1_RNase_R"/>
    <property type="match status" value="1"/>
</dbReference>
<evidence type="ECO:0000256" key="7">
    <source>
        <dbReference type="ARBA" id="ARBA00022884"/>
    </source>
</evidence>
<feature type="coiled-coil region" evidence="9">
    <location>
        <begin position="688"/>
        <end position="715"/>
    </location>
</feature>
<dbReference type="Gene3D" id="2.40.50.140">
    <property type="entry name" value="Nucleic acid-binding proteins"/>
    <property type="match status" value="2"/>
</dbReference>
<dbReference type="InterPro" id="IPR011805">
    <property type="entry name" value="RNase_R"/>
</dbReference>
<dbReference type="SMART" id="SM00316">
    <property type="entry name" value="S1"/>
    <property type="match status" value="1"/>
</dbReference>
<evidence type="ECO:0000259" key="11">
    <source>
        <dbReference type="PROSITE" id="PS50126"/>
    </source>
</evidence>
<organism evidence="12">
    <name type="scientific">Acidobacterium capsulatum</name>
    <dbReference type="NCBI Taxonomy" id="33075"/>
    <lineage>
        <taxon>Bacteria</taxon>
        <taxon>Pseudomonadati</taxon>
        <taxon>Acidobacteriota</taxon>
        <taxon>Terriglobia</taxon>
        <taxon>Terriglobales</taxon>
        <taxon>Acidobacteriaceae</taxon>
        <taxon>Acidobacterium</taxon>
    </lineage>
</organism>
<keyword evidence="9" id="KW-0175">Coiled coil</keyword>
<dbReference type="InterPro" id="IPR011129">
    <property type="entry name" value="CSD"/>
</dbReference>
<keyword evidence="5 8" id="KW-0378">Hydrolase</keyword>
<feature type="region of interest" description="Disordered" evidence="10">
    <location>
        <begin position="813"/>
        <end position="920"/>
    </location>
</feature>
<dbReference type="Pfam" id="PF00773">
    <property type="entry name" value="RNB"/>
    <property type="match status" value="1"/>
</dbReference>